<dbReference type="GO" id="GO:0003755">
    <property type="term" value="F:peptidyl-prolyl cis-trans isomerase activity"/>
    <property type="evidence" value="ECO:0007669"/>
    <property type="project" value="UniProtKB-KW"/>
</dbReference>
<evidence type="ECO:0000256" key="5">
    <source>
        <dbReference type="ARBA" id="ARBA00023110"/>
    </source>
</evidence>
<dbReference type="InterPro" id="IPR011990">
    <property type="entry name" value="TPR-like_helical_dom_sf"/>
</dbReference>
<dbReference type="EMBL" id="JAUEPO010000004">
    <property type="protein sequence ID" value="KAK3324065.1"/>
    <property type="molecule type" value="Genomic_DNA"/>
</dbReference>
<dbReference type="GO" id="GO:0006515">
    <property type="term" value="P:protein quality control for misfolded or incompletely synthesized proteins"/>
    <property type="evidence" value="ECO:0007669"/>
    <property type="project" value="TreeGrafter"/>
</dbReference>
<keyword evidence="2" id="KW-0808">Transferase</keyword>
<dbReference type="Proteomes" id="UP001286456">
    <property type="component" value="Unassembled WGS sequence"/>
</dbReference>
<reference evidence="7" key="1">
    <citation type="journal article" date="2023" name="Mol. Phylogenet. Evol.">
        <title>Genome-scale phylogeny and comparative genomics of the fungal order Sordariales.</title>
        <authorList>
            <person name="Hensen N."/>
            <person name="Bonometti L."/>
            <person name="Westerberg I."/>
            <person name="Brannstrom I.O."/>
            <person name="Guillou S."/>
            <person name="Cros-Aarteil S."/>
            <person name="Calhoun S."/>
            <person name="Haridas S."/>
            <person name="Kuo A."/>
            <person name="Mondo S."/>
            <person name="Pangilinan J."/>
            <person name="Riley R."/>
            <person name="LaButti K."/>
            <person name="Andreopoulos B."/>
            <person name="Lipzen A."/>
            <person name="Chen C."/>
            <person name="Yan M."/>
            <person name="Daum C."/>
            <person name="Ng V."/>
            <person name="Clum A."/>
            <person name="Steindorff A."/>
            <person name="Ohm R.A."/>
            <person name="Martin F."/>
            <person name="Silar P."/>
            <person name="Natvig D.O."/>
            <person name="Lalanne C."/>
            <person name="Gautier V."/>
            <person name="Ament-Velasquez S.L."/>
            <person name="Kruys A."/>
            <person name="Hutchinson M.I."/>
            <person name="Powell A.J."/>
            <person name="Barry K."/>
            <person name="Miller A.N."/>
            <person name="Grigoriev I.V."/>
            <person name="Debuchy R."/>
            <person name="Gladieux P."/>
            <person name="Hiltunen Thoren M."/>
            <person name="Johannesson H."/>
        </authorList>
    </citation>
    <scope>NUCLEOTIDE SEQUENCE</scope>
    <source>
        <strain evidence="7">SMH4131-1</strain>
    </source>
</reference>
<dbReference type="GO" id="GO:0071218">
    <property type="term" value="P:cellular response to misfolded protein"/>
    <property type="evidence" value="ECO:0007669"/>
    <property type="project" value="TreeGrafter"/>
</dbReference>
<keyword evidence="4" id="KW-0833">Ubl conjugation pathway</keyword>
<dbReference type="InterPro" id="IPR003613">
    <property type="entry name" value="Ubox_domain"/>
</dbReference>
<evidence type="ECO:0000313" key="8">
    <source>
        <dbReference type="Proteomes" id="UP001286456"/>
    </source>
</evidence>
<keyword evidence="5" id="KW-0697">Rotamase</keyword>
<dbReference type="GO" id="GO:0045862">
    <property type="term" value="P:positive regulation of proteolysis"/>
    <property type="evidence" value="ECO:0007669"/>
    <property type="project" value="TreeGrafter"/>
</dbReference>
<reference evidence="7" key="2">
    <citation type="submission" date="2023-06" db="EMBL/GenBank/DDBJ databases">
        <authorList>
            <consortium name="Lawrence Berkeley National Laboratory"/>
            <person name="Haridas S."/>
            <person name="Hensen N."/>
            <person name="Bonometti L."/>
            <person name="Westerberg I."/>
            <person name="Brannstrom I.O."/>
            <person name="Guillou S."/>
            <person name="Cros-Aarteil S."/>
            <person name="Calhoun S."/>
            <person name="Kuo A."/>
            <person name="Mondo S."/>
            <person name="Pangilinan J."/>
            <person name="Riley R."/>
            <person name="Labutti K."/>
            <person name="Andreopoulos B."/>
            <person name="Lipzen A."/>
            <person name="Chen C."/>
            <person name="Yanf M."/>
            <person name="Daum C."/>
            <person name="Ng V."/>
            <person name="Clum A."/>
            <person name="Steindorff A."/>
            <person name="Ohm R."/>
            <person name="Martin F."/>
            <person name="Silar P."/>
            <person name="Natvig D."/>
            <person name="Lalanne C."/>
            <person name="Gautier V."/>
            <person name="Ament-Velasquez S.L."/>
            <person name="Kruys A."/>
            <person name="Hutchinson M.I."/>
            <person name="Powell A.J."/>
            <person name="Barry K."/>
            <person name="Miller A.N."/>
            <person name="Grigoriev I.V."/>
            <person name="Debuchy R."/>
            <person name="Gladieux P."/>
            <person name="Thoren M.H."/>
            <person name="Johannesson H."/>
        </authorList>
    </citation>
    <scope>NUCLEOTIDE SEQUENCE</scope>
    <source>
        <strain evidence="7">SMH4131-1</strain>
    </source>
</reference>
<dbReference type="PANTHER" id="PTHR46803:SF2">
    <property type="entry name" value="E3 UBIQUITIN-PROTEIN LIGASE CHIP"/>
    <property type="match status" value="1"/>
</dbReference>
<dbReference type="AlphaFoldDB" id="A0AAE0M9N4"/>
<keyword evidence="5" id="KW-0413">Isomerase</keyword>
<dbReference type="Gene3D" id="3.30.40.10">
    <property type="entry name" value="Zinc/RING finger domain, C3HC4 (zinc finger)"/>
    <property type="match status" value="1"/>
</dbReference>
<dbReference type="GO" id="GO:0043161">
    <property type="term" value="P:proteasome-mediated ubiquitin-dependent protein catabolic process"/>
    <property type="evidence" value="ECO:0007669"/>
    <property type="project" value="TreeGrafter"/>
</dbReference>
<dbReference type="SUPFAM" id="SSF48452">
    <property type="entry name" value="TPR-like"/>
    <property type="match status" value="1"/>
</dbReference>
<evidence type="ECO:0000256" key="1">
    <source>
        <dbReference type="ARBA" id="ARBA00000900"/>
    </source>
</evidence>
<gene>
    <name evidence="7" type="ORF">B0T19DRAFT_220984</name>
</gene>
<dbReference type="SUPFAM" id="SSF57850">
    <property type="entry name" value="RING/U-box"/>
    <property type="match status" value="1"/>
</dbReference>
<evidence type="ECO:0000313" key="7">
    <source>
        <dbReference type="EMBL" id="KAK3324065.1"/>
    </source>
</evidence>
<accession>A0AAE0M9N4</accession>
<dbReference type="GO" id="GO:0051087">
    <property type="term" value="F:protein-folding chaperone binding"/>
    <property type="evidence" value="ECO:0007669"/>
    <property type="project" value="TreeGrafter"/>
</dbReference>
<dbReference type="GO" id="GO:0000209">
    <property type="term" value="P:protein polyubiquitination"/>
    <property type="evidence" value="ECO:0007669"/>
    <property type="project" value="TreeGrafter"/>
</dbReference>
<dbReference type="SMART" id="SM00504">
    <property type="entry name" value="Ubox"/>
    <property type="match status" value="1"/>
</dbReference>
<organism evidence="7 8">
    <name type="scientific">Cercophora scortea</name>
    <dbReference type="NCBI Taxonomy" id="314031"/>
    <lineage>
        <taxon>Eukaryota</taxon>
        <taxon>Fungi</taxon>
        <taxon>Dikarya</taxon>
        <taxon>Ascomycota</taxon>
        <taxon>Pezizomycotina</taxon>
        <taxon>Sordariomycetes</taxon>
        <taxon>Sordariomycetidae</taxon>
        <taxon>Sordariales</taxon>
        <taxon>Lasiosphaeriaceae</taxon>
        <taxon>Cercophora</taxon>
    </lineage>
</organism>
<comment type="caution">
    <text evidence="7">The sequence shown here is derived from an EMBL/GenBank/DDBJ whole genome shotgun (WGS) entry which is preliminary data.</text>
</comment>
<comment type="catalytic activity">
    <reaction evidence="1">
        <text>S-ubiquitinyl-[E2 ubiquitin-conjugating enzyme]-L-cysteine + [acceptor protein]-L-lysine = [E2 ubiquitin-conjugating enzyme]-L-cysteine + N(6)-ubiquitinyl-[acceptor protein]-L-lysine.</text>
        <dbReference type="EC" id="2.3.2.27"/>
    </reaction>
</comment>
<evidence type="ECO:0000256" key="2">
    <source>
        <dbReference type="ARBA" id="ARBA00022679"/>
    </source>
</evidence>
<keyword evidence="3" id="KW-0677">Repeat</keyword>
<protein>
    <recommendedName>
        <fullName evidence="6">U-box domain-containing protein</fullName>
    </recommendedName>
</protein>
<evidence type="ECO:0000256" key="4">
    <source>
        <dbReference type="ARBA" id="ARBA00022786"/>
    </source>
</evidence>
<dbReference type="Gene3D" id="1.25.40.10">
    <property type="entry name" value="Tetratricopeptide repeat domain"/>
    <property type="match status" value="1"/>
</dbReference>
<feature type="domain" description="U-box" evidence="6">
    <location>
        <begin position="151"/>
        <end position="227"/>
    </location>
</feature>
<dbReference type="InterPro" id="IPR013083">
    <property type="entry name" value="Znf_RING/FYVE/PHD"/>
</dbReference>
<dbReference type="Pfam" id="PF04564">
    <property type="entry name" value="U-box"/>
    <property type="match status" value="1"/>
</dbReference>
<name>A0AAE0M9N4_9PEZI</name>
<dbReference type="PROSITE" id="PS51698">
    <property type="entry name" value="U_BOX"/>
    <property type="match status" value="1"/>
</dbReference>
<sequence length="230" mass="26641">MARLKLKQWESVIADCDACLKLSPHSMKANYILSQAHLPLHNYQDALDYAVKAHELCVQTGDRSLPNITTQVLRCKKEKWDDQEKRRERQTSELEREVVRMMERERDEALRDATDAGDAGLQDIDAEWTAKIDTVRGIFEKARPKEEQRRVVPDWAIDDISFGFMLDPVITKSGKSYERASILEHLKRNHTDPRDPLTRDPLQISDLRPNLDLKQACAEFLDENGWAADW</sequence>
<dbReference type="GO" id="GO:0005737">
    <property type="term" value="C:cytoplasm"/>
    <property type="evidence" value="ECO:0007669"/>
    <property type="project" value="TreeGrafter"/>
</dbReference>
<keyword evidence="8" id="KW-1185">Reference proteome</keyword>
<proteinExistence type="predicted"/>
<dbReference type="PANTHER" id="PTHR46803">
    <property type="entry name" value="E3 UBIQUITIN-PROTEIN LIGASE CHIP"/>
    <property type="match status" value="1"/>
</dbReference>
<evidence type="ECO:0000259" key="6">
    <source>
        <dbReference type="PROSITE" id="PS51698"/>
    </source>
</evidence>
<evidence type="ECO:0000256" key="3">
    <source>
        <dbReference type="ARBA" id="ARBA00022737"/>
    </source>
</evidence>
<dbReference type="GO" id="GO:0061630">
    <property type="term" value="F:ubiquitin protein ligase activity"/>
    <property type="evidence" value="ECO:0007669"/>
    <property type="project" value="UniProtKB-EC"/>
</dbReference>